<dbReference type="SUPFAM" id="SSF53300">
    <property type="entry name" value="vWA-like"/>
    <property type="match status" value="1"/>
</dbReference>
<dbReference type="EMBL" id="VISO01000003">
    <property type="protein sequence ID" value="TVZ64454.1"/>
    <property type="molecule type" value="Genomic_DNA"/>
</dbReference>
<gene>
    <name evidence="1" type="ORF">BCL32_4704</name>
</gene>
<reference evidence="1 2" key="1">
    <citation type="submission" date="2019-06" db="EMBL/GenBank/DDBJ databases">
        <title>Pac Bio to generate improved reference genome sequences for organisms with transposon mutant libraries (support for FEBA project).</title>
        <authorList>
            <person name="Blow M."/>
        </authorList>
    </citation>
    <scope>NUCLEOTIDE SEQUENCE [LARGE SCALE GENOMIC DNA]</scope>
    <source>
        <strain evidence="1 2">USDA 1844</strain>
    </source>
</reference>
<dbReference type="AlphaFoldDB" id="A0A559SQ15"/>
<dbReference type="Proteomes" id="UP000319824">
    <property type="component" value="Unassembled WGS sequence"/>
</dbReference>
<accession>A0A559SQ15</accession>
<protein>
    <submittedName>
        <fullName evidence="1">Uncharacterized protein DUF1194</fullName>
    </submittedName>
</protein>
<sequence length="252" mass="27451">MQVWRETSSGHRHIAELLAGLFMAATIFDVAVAGELVDMQLVIAADVSTSMDAQEKALQQRGFVEAFRRPEIIEAIAAGRNGRIAVTYVEWGGDGQGRLVIPRTDSWLFSLKLEVSLPAKIHRGTSISGILSYADYLIRSSGYEATRSLINISGDGVNNKGRDLMPVRAGVFARGITINALPVVYGGLLGDEEEAISPENLLAYFRSEVIGGPDAFAEPVAEEYSPAIYRKLLREISNMSEIAAIGDKTRHR</sequence>
<dbReference type="InterPro" id="IPR036465">
    <property type="entry name" value="vWFA_dom_sf"/>
</dbReference>
<dbReference type="Pfam" id="PF06707">
    <property type="entry name" value="DUF1194"/>
    <property type="match status" value="1"/>
</dbReference>
<evidence type="ECO:0000313" key="2">
    <source>
        <dbReference type="Proteomes" id="UP000319824"/>
    </source>
</evidence>
<organism evidence="1 2">
    <name type="scientific">Rhizobium mongolense USDA 1844</name>
    <dbReference type="NCBI Taxonomy" id="1079460"/>
    <lineage>
        <taxon>Bacteria</taxon>
        <taxon>Pseudomonadati</taxon>
        <taxon>Pseudomonadota</taxon>
        <taxon>Alphaproteobacteria</taxon>
        <taxon>Hyphomicrobiales</taxon>
        <taxon>Rhizobiaceae</taxon>
        <taxon>Rhizobium/Agrobacterium group</taxon>
        <taxon>Rhizobium</taxon>
    </lineage>
</organism>
<comment type="caution">
    <text evidence="1">The sequence shown here is derived from an EMBL/GenBank/DDBJ whole genome shotgun (WGS) entry which is preliminary data.</text>
</comment>
<name>A0A559SQ15_9HYPH</name>
<evidence type="ECO:0000313" key="1">
    <source>
        <dbReference type="EMBL" id="TVZ64454.1"/>
    </source>
</evidence>
<dbReference type="InterPro" id="IPR010607">
    <property type="entry name" value="DUF1194"/>
</dbReference>
<proteinExistence type="predicted"/>